<dbReference type="InterPro" id="IPR008949">
    <property type="entry name" value="Isoprenoid_synthase_dom_sf"/>
</dbReference>
<proteinExistence type="predicted"/>
<gene>
    <name evidence="1" type="ORF">CAP_0466</name>
</gene>
<sequence>MMREMRNTYAAGGWRESRRPEERLRTLVVARIAQLTPMLCDWQQRYPVLLAARIVPVIKAIVVPLPGGTTAQHLALCKLGLVAFALDDVVDGELGDLSDGETYEICARYAEIARGTMGVGWAREDTAAGMLARAIAEVREEMRACPGAARYLGAWEDAFWALCLANRAELVHKRQAGMDGSLPSLKAYLRAGWVTSGAPMYFAAVLVVTGAGYAEHPLEDAVVRRAMLHMGLSIRWFNDARTVDREREEGKLNNGVNLLVAAGMEEGEAERKAMERGDWNLRKLEALVEGMGGELQGFGAGMVALVHLIRGVYLEQGEFHAEERREGGVLEGVAGMGGG</sequence>
<comment type="caution">
    <text evidence="1">The sequence shown here is derived from an EMBL/GenBank/DDBJ whole genome shotgun (WGS) entry which is preliminary data.</text>
</comment>
<evidence type="ECO:0000313" key="2">
    <source>
        <dbReference type="Proteomes" id="UP000019678"/>
    </source>
</evidence>
<evidence type="ECO:0000313" key="1">
    <source>
        <dbReference type="EMBL" id="EYF00595.1"/>
    </source>
</evidence>
<dbReference type="Gene3D" id="1.10.600.10">
    <property type="entry name" value="Farnesyl Diphosphate Synthase"/>
    <property type="match status" value="1"/>
</dbReference>
<dbReference type="Proteomes" id="UP000019678">
    <property type="component" value="Unassembled WGS sequence"/>
</dbReference>
<dbReference type="SUPFAM" id="SSF48576">
    <property type="entry name" value="Terpenoid synthases"/>
    <property type="match status" value="1"/>
</dbReference>
<name>A0A017SVI7_9BACT</name>
<dbReference type="EMBL" id="ASRX01000105">
    <property type="protein sequence ID" value="EYF00595.1"/>
    <property type="molecule type" value="Genomic_DNA"/>
</dbReference>
<dbReference type="Pfam" id="PF19086">
    <property type="entry name" value="Terpene_syn_C_2"/>
    <property type="match status" value="1"/>
</dbReference>
<accession>A0A017SVI7</accession>
<dbReference type="AlphaFoldDB" id="A0A017SVI7"/>
<organism evidence="1 2">
    <name type="scientific">Chondromyces apiculatus DSM 436</name>
    <dbReference type="NCBI Taxonomy" id="1192034"/>
    <lineage>
        <taxon>Bacteria</taxon>
        <taxon>Pseudomonadati</taxon>
        <taxon>Myxococcota</taxon>
        <taxon>Polyangia</taxon>
        <taxon>Polyangiales</taxon>
        <taxon>Polyangiaceae</taxon>
        <taxon>Chondromyces</taxon>
    </lineage>
</organism>
<keyword evidence="2" id="KW-1185">Reference proteome</keyword>
<protein>
    <submittedName>
        <fullName evidence="1">Uncharacterized protein</fullName>
    </submittedName>
</protein>
<reference evidence="1 2" key="1">
    <citation type="submission" date="2013-05" db="EMBL/GenBank/DDBJ databases">
        <title>Genome assembly of Chondromyces apiculatus DSM 436.</title>
        <authorList>
            <person name="Sharma G."/>
            <person name="Khatri I."/>
            <person name="Kaur C."/>
            <person name="Mayilraj S."/>
            <person name="Subramanian S."/>
        </authorList>
    </citation>
    <scope>NUCLEOTIDE SEQUENCE [LARGE SCALE GENOMIC DNA]</scope>
    <source>
        <strain evidence="1 2">DSM 436</strain>
    </source>
</reference>